<comment type="caution">
    <text evidence="2">The sequence shown here is derived from an EMBL/GenBank/DDBJ whole genome shotgun (WGS) entry which is preliminary data.</text>
</comment>
<feature type="region of interest" description="Disordered" evidence="1">
    <location>
        <begin position="201"/>
        <end position="235"/>
    </location>
</feature>
<dbReference type="PANTHER" id="PTHR31325">
    <property type="entry name" value="OS01G0798800 PROTEIN-RELATED"/>
    <property type="match status" value="1"/>
</dbReference>
<feature type="compositionally biased region" description="Low complexity" evidence="1">
    <location>
        <begin position="208"/>
        <end position="223"/>
    </location>
</feature>
<gene>
    <name evidence="2" type="primary">gb06033</name>
    <name evidence="2" type="ORF">PR202_gb06033</name>
</gene>
<proteinExistence type="predicted"/>
<dbReference type="InterPro" id="IPR007658">
    <property type="entry name" value="DUF594"/>
</dbReference>
<evidence type="ECO:0000313" key="3">
    <source>
        <dbReference type="Proteomes" id="UP001054889"/>
    </source>
</evidence>
<sequence>MSDFEWSLSVRFDESVLLWHIATDLCFHWPDQSTETLASTQLALANARYTSNYMIYLLFIQPELLIPGARSTLFSSAIDDIELLLGNSTETFDEERSIARAIIEAAKTERHTSTNVHQACMLAEALMNLDVKKRLDVIHSVWVEMLCYSISRRSGYLQAKSTGEGTDNLHYIWLLWAFMGMETWVDRHHRLEPFKEDRAAGVGGGEGEYCAGESSSSGTHTTTYQAGQSEEITEN</sequence>
<dbReference type="EMBL" id="BQKI01000074">
    <property type="protein sequence ID" value="GJN18830.1"/>
    <property type="molecule type" value="Genomic_DNA"/>
</dbReference>
<keyword evidence="3" id="KW-1185">Reference proteome</keyword>
<feature type="compositionally biased region" description="Polar residues" evidence="1">
    <location>
        <begin position="224"/>
        <end position="235"/>
    </location>
</feature>
<evidence type="ECO:0000256" key="1">
    <source>
        <dbReference type="SAM" id="MobiDB-lite"/>
    </source>
</evidence>
<evidence type="ECO:0008006" key="4">
    <source>
        <dbReference type="Google" id="ProtNLM"/>
    </source>
</evidence>
<dbReference type="Pfam" id="PF04578">
    <property type="entry name" value="DUF594"/>
    <property type="match status" value="1"/>
</dbReference>
<protein>
    <recommendedName>
        <fullName evidence="4">DUF4220 domain-containing protein</fullName>
    </recommendedName>
</protein>
<evidence type="ECO:0000313" key="2">
    <source>
        <dbReference type="EMBL" id="GJN18830.1"/>
    </source>
</evidence>
<reference evidence="2" key="1">
    <citation type="journal article" date="2018" name="DNA Res.">
        <title>Multiple hybrid de novo genome assembly of finger millet, an orphan allotetraploid crop.</title>
        <authorList>
            <person name="Hatakeyama M."/>
            <person name="Aluri S."/>
            <person name="Balachadran M.T."/>
            <person name="Sivarajan S.R."/>
            <person name="Patrignani A."/>
            <person name="Gruter S."/>
            <person name="Poveda L."/>
            <person name="Shimizu-Inatsugi R."/>
            <person name="Baeten J."/>
            <person name="Francoijs K.J."/>
            <person name="Nataraja K.N."/>
            <person name="Reddy Y.A.N."/>
            <person name="Phadnis S."/>
            <person name="Ravikumar R.L."/>
            <person name="Schlapbach R."/>
            <person name="Sreeman S.M."/>
            <person name="Shimizu K.K."/>
        </authorList>
    </citation>
    <scope>NUCLEOTIDE SEQUENCE</scope>
</reference>
<accession>A0AAV5E8B9</accession>
<dbReference type="Proteomes" id="UP001054889">
    <property type="component" value="Unassembled WGS sequence"/>
</dbReference>
<organism evidence="2 3">
    <name type="scientific">Eleusine coracana subsp. coracana</name>
    <dbReference type="NCBI Taxonomy" id="191504"/>
    <lineage>
        <taxon>Eukaryota</taxon>
        <taxon>Viridiplantae</taxon>
        <taxon>Streptophyta</taxon>
        <taxon>Embryophyta</taxon>
        <taxon>Tracheophyta</taxon>
        <taxon>Spermatophyta</taxon>
        <taxon>Magnoliopsida</taxon>
        <taxon>Liliopsida</taxon>
        <taxon>Poales</taxon>
        <taxon>Poaceae</taxon>
        <taxon>PACMAD clade</taxon>
        <taxon>Chloridoideae</taxon>
        <taxon>Cynodonteae</taxon>
        <taxon>Eleusininae</taxon>
        <taxon>Eleusine</taxon>
    </lineage>
</organism>
<reference evidence="2" key="2">
    <citation type="submission" date="2021-12" db="EMBL/GenBank/DDBJ databases">
        <title>Resequencing data analysis of finger millet.</title>
        <authorList>
            <person name="Hatakeyama M."/>
            <person name="Aluri S."/>
            <person name="Balachadran M.T."/>
            <person name="Sivarajan S.R."/>
            <person name="Poveda L."/>
            <person name="Shimizu-Inatsugi R."/>
            <person name="Schlapbach R."/>
            <person name="Sreeman S.M."/>
            <person name="Shimizu K.K."/>
        </authorList>
    </citation>
    <scope>NUCLEOTIDE SEQUENCE</scope>
</reference>
<name>A0AAV5E8B9_ELECO</name>
<dbReference type="AlphaFoldDB" id="A0AAV5E8B9"/>